<organism evidence="2 3">
    <name type="scientific">Acidovorax kalamii</name>
    <dbReference type="NCBI Taxonomy" id="2004485"/>
    <lineage>
        <taxon>Bacteria</taxon>
        <taxon>Pseudomonadati</taxon>
        <taxon>Pseudomonadota</taxon>
        <taxon>Betaproteobacteria</taxon>
        <taxon>Burkholderiales</taxon>
        <taxon>Comamonadaceae</taxon>
        <taxon>Acidovorax</taxon>
    </lineage>
</organism>
<gene>
    <name evidence="2" type="ORF">CBY09_09540</name>
</gene>
<feature type="chain" id="PRO_5012375916" description="Nuclear transport factor 2 family protein" evidence="1">
    <location>
        <begin position="22"/>
        <end position="134"/>
    </location>
</feature>
<evidence type="ECO:0000313" key="2">
    <source>
        <dbReference type="EMBL" id="OYD50295.1"/>
    </source>
</evidence>
<reference evidence="2 3" key="1">
    <citation type="submission" date="2017-07" db="EMBL/GenBank/DDBJ databases">
        <title>Acidovorax KNDSW TSA 6 genome sequence and assembly.</title>
        <authorList>
            <person name="Mayilraj S."/>
        </authorList>
    </citation>
    <scope>NUCLEOTIDE SEQUENCE [LARGE SCALE GENOMIC DNA]</scope>
    <source>
        <strain evidence="2 3">KNDSW-TSA6</strain>
    </source>
</reference>
<dbReference type="PROSITE" id="PS51257">
    <property type="entry name" value="PROKAR_LIPOPROTEIN"/>
    <property type="match status" value="1"/>
</dbReference>
<dbReference type="EMBL" id="NOIG01000006">
    <property type="protein sequence ID" value="OYD50295.1"/>
    <property type="molecule type" value="Genomic_DNA"/>
</dbReference>
<dbReference type="Proteomes" id="UP000215441">
    <property type="component" value="Unassembled WGS sequence"/>
</dbReference>
<feature type="signal peptide" evidence="1">
    <location>
        <begin position="1"/>
        <end position="21"/>
    </location>
</feature>
<dbReference type="AlphaFoldDB" id="A0A235EPD9"/>
<comment type="caution">
    <text evidence="2">The sequence shown here is derived from an EMBL/GenBank/DDBJ whole genome shotgun (WGS) entry which is preliminary data.</text>
</comment>
<keyword evidence="3" id="KW-1185">Reference proteome</keyword>
<protein>
    <recommendedName>
        <fullName evidence="4">Nuclear transport factor 2 family protein</fullName>
    </recommendedName>
</protein>
<sequence length="134" mass="14649">MHRAIKSTGVVCLIAALSACASIAPRAPEQQVQARAETYWRARIAGDVKAAYALLTPAYRSLRDEQAFQRQFGAQIAVLESKVTNVACEAEKCIARVGLTTKPVVPGLGLPTVTAYLDETWLLVDGQWWRHEAP</sequence>
<evidence type="ECO:0008006" key="4">
    <source>
        <dbReference type="Google" id="ProtNLM"/>
    </source>
</evidence>
<evidence type="ECO:0000313" key="3">
    <source>
        <dbReference type="Proteomes" id="UP000215441"/>
    </source>
</evidence>
<evidence type="ECO:0000256" key="1">
    <source>
        <dbReference type="SAM" id="SignalP"/>
    </source>
</evidence>
<name>A0A235EPD9_9BURK</name>
<accession>A0A235EPD9</accession>
<keyword evidence="1" id="KW-0732">Signal</keyword>
<proteinExistence type="predicted"/>